<dbReference type="Gene3D" id="3.40.50.1820">
    <property type="entry name" value="alpha/beta hydrolase"/>
    <property type="match status" value="1"/>
</dbReference>
<keyword evidence="3" id="KW-0378">Hydrolase</keyword>
<proteinExistence type="predicted"/>
<comment type="caution">
    <text evidence="3">The sequence shown here is derived from an EMBL/GenBank/DDBJ whole genome shotgun (WGS) entry which is preliminary data.</text>
</comment>
<dbReference type="SUPFAM" id="SSF53474">
    <property type="entry name" value="alpha/beta-Hydrolases"/>
    <property type="match status" value="1"/>
</dbReference>
<dbReference type="RefSeq" id="WP_158741505.1">
    <property type="nucleotide sequence ID" value="NZ_JAFBEP010000010.1"/>
</dbReference>
<sequence>MKKKNILIKVIMAISALTIINRTLFKLGSYRYKKIQRKYKTYSWKLGKIHYRVEGRGLPLLLIHGIGNGASSYEWRKNIPFLSKHFRVYSIDLLGFGYSSRPKITYTAYLYVQLIQDFIKDVIKEPVFVIANSQSASFALMSCAMSPGLFKKLILISPTGIDKQSKYPEPKTKIIKKLIETPIIGTTFYQVISSKPYICYFLKNKLYRSRYSINSSLVNAYYGSAHLGGPSSRYFLASFLGEYLNVNVRETLRKVTCPICIIWGRENELVPLKLLDEWTLLKPSITSYIFDKSKAMPHEEEPLYFNEICKDFLINK</sequence>
<dbReference type="GO" id="GO:0016787">
    <property type="term" value="F:hydrolase activity"/>
    <property type="evidence" value="ECO:0007669"/>
    <property type="project" value="UniProtKB-KW"/>
</dbReference>
<organism evidence="3 4">
    <name type="scientific">Defluviitalea raffinosedens</name>
    <dbReference type="NCBI Taxonomy" id="1450156"/>
    <lineage>
        <taxon>Bacteria</taxon>
        <taxon>Bacillati</taxon>
        <taxon>Bacillota</taxon>
        <taxon>Clostridia</taxon>
        <taxon>Lachnospirales</taxon>
        <taxon>Defluviitaleaceae</taxon>
        <taxon>Defluviitalea</taxon>
    </lineage>
</organism>
<feature type="domain" description="AB hydrolase-1" evidence="2">
    <location>
        <begin position="59"/>
        <end position="167"/>
    </location>
</feature>
<dbReference type="Proteomes" id="UP000483018">
    <property type="component" value="Unassembled WGS sequence"/>
</dbReference>
<dbReference type="InterPro" id="IPR000073">
    <property type="entry name" value="AB_hydrolase_1"/>
</dbReference>
<dbReference type="Pfam" id="PF00561">
    <property type="entry name" value="Abhydrolase_1"/>
    <property type="match status" value="1"/>
</dbReference>
<keyword evidence="1" id="KW-1133">Transmembrane helix</keyword>
<dbReference type="InterPro" id="IPR029058">
    <property type="entry name" value="AB_hydrolase_fold"/>
</dbReference>
<reference evidence="3 4" key="1">
    <citation type="submission" date="2019-12" db="EMBL/GenBank/DDBJ databases">
        <title>Defluviitalea raffinosedens, isolated from a biogas fermenter, genome sequencing and characterization.</title>
        <authorList>
            <person name="Rettenmaier R."/>
            <person name="Schneider M."/>
            <person name="Neuhaus K."/>
            <person name="Liebl W."/>
            <person name="Zverlov V."/>
        </authorList>
    </citation>
    <scope>NUCLEOTIDE SEQUENCE [LARGE SCALE GENOMIC DNA]</scope>
    <source>
        <strain evidence="3 4">249c-K6</strain>
    </source>
</reference>
<protein>
    <submittedName>
        <fullName evidence="3">Alpha/beta fold hydrolase</fullName>
    </submittedName>
</protein>
<gene>
    <name evidence="3" type="ORF">GND95_12575</name>
</gene>
<name>A0A7C8HGB9_9FIRM</name>
<dbReference type="EMBL" id="WSLF01000015">
    <property type="protein sequence ID" value="KAE9630247.1"/>
    <property type="molecule type" value="Genomic_DNA"/>
</dbReference>
<dbReference type="OrthoDB" id="9808398at2"/>
<keyword evidence="1" id="KW-0472">Membrane</keyword>
<evidence type="ECO:0000313" key="4">
    <source>
        <dbReference type="Proteomes" id="UP000483018"/>
    </source>
</evidence>
<dbReference type="PRINTS" id="PR00111">
    <property type="entry name" value="ABHYDROLASE"/>
</dbReference>
<keyword evidence="4" id="KW-1185">Reference proteome</keyword>
<evidence type="ECO:0000313" key="3">
    <source>
        <dbReference type="EMBL" id="KAE9630247.1"/>
    </source>
</evidence>
<evidence type="ECO:0000256" key="1">
    <source>
        <dbReference type="SAM" id="Phobius"/>
    </source>
</evidence>
<evidence type="ECO:0000259" key="2">
    <source>
        <dbReference type="Pfam" id="PF00561"/>
    </source>
</evidence>
<dbReference type="PANTHER" id="PTHR46438:SF2">
    <property type="entry name" value="ALPHA_BETA-HYDROLASES SUPERFAMILY PROTEIN"/>
    <property type="match status" value="1"/>
</dbReference>
<feature type="transmembrane region" description="Helical" evidence="1">
    <location>
        <begin position="6"/>
        <end position="25"/>
    </location>
</feature>
<dbReference type="AlphaFoldDB" id="A0A7C8HGB9"/>
<keyword evidence="1" id="KW-0812">Transmembrane</keyword>
<dbReference type="PANTHER" id="PTHR46438">
    <property type="entry name" value="ALPHA/BETA-HYDROLASES SUPERFAMILY PROTEIN"/>
    <property type="match status" value="1"/>
</dbReference>
<accession>A0A7C8HGB9</accession>